<evidence type="ECO:0000313" key="1">
    <source>
        <dbReference type="EMBL" id="KAF9488784.1"/>
    </source>
</evidence>
<gene>
    <name evidence="1" type="ORF">BDN71DRAFT_1512752</name>
</gene>
<protein>
    <submittedName>
        <fullName evidence="1">Uncharacterized protein</fullName>
    </submittedName>
</protein>
<accession>A0A9P6D9L0</accession>
<dbReference type="Proteomes" id="UP000807025">
    <property type="component" value="Unassembled WGS sequence"/>
</dbReference>
<sequence length="251" mass="28615">MASTKPPVSPEPDNFTQPPIELDIVDFDEDPTNKPFDRTVVSDDTPYYFIFTNPDSEQKYNVSQVDTWTIIDIVANLADRANVRYYARNTPPLYNIIAGIINREPKRPKPVLFPIIEASGLVTHPATFPLGPFLLSLLDHAKHMKFRKKHATLPVTEPARALPCNQSHHRRHEQQNTQPHYPELVSTTSLQDTRTLNHLLTSSSTTGTLLAHSMISYGQSLERNLQQAHQMTRPACSIPYRQDNHPRYRKS</sequence>
<dbReference type="AlphaFoldDB" id="A0A9P6D9L0"/>
<name>A0A9P6D9L0_PLEER</name>
<evidence type="ECO:0000313" key="2">
    <source>
        <dbReference type="Proteomes" id="UP000807025"/>
    </source>
</evidence>
<keyword evidence="2" id="KW-1185">Reference proteome</keyword>
<comment type="caution">
    <text evidence="1">The sequence shown here is derived from an EMBL/GenBank/DDBJ whole genome shotgun (WGS) entry which is preliminary data.</text>
</comment>
<dbReference type="EMBL" id="MU154697">
    <property type="protein sequence ID" value="KAF9488784.1"/>
    <property type="molecule type" value="Genomic_DNA"/>
</dbReference>
<proteinExistence type="predicted"/>
<reference evidence="1" key="1">
    <citation type="submission" date="2020-11" db="EMBL/GenBank/DDBJ databases">
        <authorList>
            <consortium name="DOE Joint Genome Institute"/>
            <person name="Ahrendt S."/>
            <person name="Riley R."/>
            <person name="Andreopoulos W."/>
            <person name="Labutti K."/>
            <person name="Pangilinan J."/>
            <person name="Ruiz-Duenas F.J."/>
            <person name="Barrasa J.M."/>
            <person name="Sanchez-Garcia M."/>
            <person name="Camarero S."/>
            <person name="Miyauchi S."/>
            <person name="Serrano A."/>
            <person name="Linde D."/>
            <person name="Babiker R."/>
            <person name="Drula E."/>
            <person name="Ayuso-Fernandez I."/>
            <person name="Pacheco R."/>
            <person name="Padilla G."/>
            <person name="Ferreira P."/>
            <person name="Barriuso J."/>
            <person name="Kellner H."/>
            <person name="Castanera R."/>
            <person name="Alfaro M."/>
            <person name="Ramirez L."/>
            <person name="Pisabarro A.G."/>
            <person name="Kuo A."/>
            <person name="Tritt A."/>
            <person name="Lipzen A."/>
            <person name="He G."/>
            <person name="Yan M."/>
            <person name="Ng V."/>
            <person name="Cullen D."/>
            <person name="Martin F."/>
            <person name="Rosso M.-N."/>
            <person name="Henrissat B."/>
            <person name="Hibbett D."/>
            <person name="Martinez A.T."/>
            <person name="Grigoriev I.V."/>
        </authorList>
    </citation>
    <scope>NUCLEOTIDE SEQUENCE</scope>
    <source>
        <strain evidence="1">ATCC 90797</strain>
    </source>
</reference>
<organism evidence="1 2">
    <name type="scientific">Pleurotus eryngii</name>
    <name type="common">Boletus of the steppes</name>
    <dbReference type="NCBI Taxonomy" id="5323"/>
    <lineage>
        <taxon>Eukaryota</taxon>
        <taxon>Fungi</taxon>
        <taxon>Dikarya</taxon>
        <taxon>Basidiomycota</taxon>
        <taxon>Agaricomycotina</taxon>
        <taxon>Agaricomycetes</taxon>
        <taxon>Agaricomycetidae</taxon>
        <taxon>Agaricales</taxon>
        <taxon>Pleurotineae</taxon>
        <taxon>Pleurotaceae</taxon>
        <taxon>Pleurotus</taxon>
    </lineage>
</organism>